<dbReference type="PANTHER" id="PTHR30273:SF2">
    <property type="entry name" value="PROTEIN FECR"/>
    <property type="match status" value="1"/>
</dbReference>
<dbReference type="InterPro" id="IPR006860">
    <property type="entry name" value="FecR"/>
</dbReference>
<dbReference type="EMBL" id="LR130779">
    <property type="protein sequence ID" value="VDN64267.1"/>
    <property type="molecule type" value="Genomic_DNA"/>
</dbReference>
<evidence type="ECO:0000259" key="3">
    <source>
        <dbReference type="Pfam" id="PF16344"/>
    </source>
</evidence>
<feature type="domain" description="FecR N-terminal" evidence="2">
    <location>
        <begin position="8"/>
        <end position="50"/>
    </location>
</feature>
<evidence type="ECO:0000259" key="1">
    <source>
        <dbReference type="Pfam" id="PF04773"/>
    </source>
</evidence>
<dbReference type="GO" id="GO:0016989">
    <property type="term" value="F:sigma factor antagonist activity"/>
    <property type="evidence" value="ECO:0007669"/>
    <property type="project" value="TreeGrafter"/>
</dbReference>
<dbReference type="InterPro" id="IPR012373">
    <property type="entry name" value="Ferrdict_sens_TM"/>
</dbReference>
<dbReference type="PANTHER" id="PTHR30273">
    <property type="entry name" value="PERIPLASMIC SIGNAL SENSOR AND SIGMA FACTOR ACTIVATOR FECR-RELATED"/>
    <property type="match status" value="1"/>
</dbReference>
<feature type="domain" description="FecR protein" evidence="1">
    <location>
        <begin position="98"/>
        <end position="191"/>
    </location>
</feature>
<dbReference type="Pfam" id="PF04773">
    <property type="entry name" value="FecR"/>
    <property type="match status" value="1"/>
</dbReference>
<dbReference type="AlphaFoldDB" id="A0A653B6N0"/>
<sequence>MTDQDLRRQAREWLVLLNSGNASEAECAAAERWRRASPRHAAALAEVEQLWALLGQVERAPAVPPSVPRRTRRWSVPLATAACLLLAFWLAPPGWHADVRSAAGEIRSVQLSDGSQLQLNGATALDWDADAGGLRHVRMYRGQADFHVAADARHPFVIDAGQAHIRVTGTRFDVNMLDDQVLLAVTEGQVQVRDEQGHERAVQAGEQIAWQAGRLQVVQALDAARSLAWQRGRLVFRDRPLSEVFSELSRQQAQRVLFLDDKARELKVTGVFALHEPQAVLRAIETTLPVKLTRLPGVLLVSSDD</sequence>
<organism evidence="4">
    <name type="scientific">Ectopseudomonas oleovorans</name>
    <name type="common">Pseudomonas oleovorans</name>
    <dbReference type="NCBI Taxonomy" id="301"/>
    <lineage>
        <taxon>Bacteria</taxon>
        <taxon>Pseudomonadati</taxon>
        <taxon>Pseudomonadota</taxon>
        <taxon>Gammaproteobacteria</taxon>
        <taxon>Pseudomonadales</taxon>
        <taxon>Pseudomonadaceae</taxon>
        <taxon>Ectopseudomonas</taxon>
    </lineage>
</organism>
<gene>
    <name evidence="4" type="ORF">POT9AD_3292</name>
</gene>
<accession>A0A653B6N0</accession>
<dbReference type="Pfam" id="PF16220">
    <property type="entry name" value="DUF4880"/>
    <property type="match status" value="1"/>
</dbReference>
<protein>
    <submittedName>
        <fullName evidence="4">FecR family protein</fullName>
    </submittedName>
</protein>
<dbReference type="PIRSF" id="PIRSF018266">
    <property type="entry name" value="FecR"/>
    <property type="match status" value="1"/>
</dbReference>
<dbReference type="InterPro" id="IPR032508">
    <property type="entry name" value="FecR_C"/>
</dbReference>
<feature type="domain" description="Protein FecR C-terminal" evidence="3">
    <location>
        <begin position="233"/>
        <end position="291"/>
    </location>
</feature>
<evidence type="ECO:0000259" key="2">
    <source>
        <dbReference type="Pfam" id="PF16220"/>
    </source>
</evidence>
<dbReference type="InterPro" id="IPR032623">
    <property type="entry name" value="FecR_N"/>
</dbReference>
<dbReference type="Pfam" id="PF16344">
    <property type="entry name" value="FecR_C"/>
    <property type="match status" value="1"/>
</dbReference>
<dbReference type="Gene3D" id="3.55.50.30">
    <property type="match status" value="1"/>
</dbReference>
<proteinExistence type="predicted"/>
<evidence type="ECO:0000313" key="4">
    <source>
        <dbReference type="EMBL" id="VDN64267.1"/>
    </source>
</evidence>
<dbReference type="OrthoDB" id="8641865at2"/>
<reference evidence="4" key="1">
    <citation type="submission" date="2018-11" db="EMBL/GenBank/DDBJ databases">
        <authorList>
            <consortium name="Genoscope - CEA"/>
            <person name="William W."/>
        </authorList>
    </citation>
    <scope>NUCLEOTIDE SEQUENCE [LARGE SCALE GENOMIC DNA]</scope>
    <source>
        <strain evidence="4">T9AD</strain>
    </source>
</reference>
<name>A0A653B6N0_ECTOL</name>
<dbReference type="Gene3D" id="2.60.120.1440">
    <property type="match status" value="1"/>
</dbReference>